<accession>A0ACC6UDD8</accession>
<gene>
    <name evidence="1" type="ORF">AB4Y32_38225</name>
</gene>
<reference evidence="1" key="1">
    <citation type="submission" date="2024-07" db="EMBL/GenBank/DDBJ databases">
        <title>A survey of Mimosa microsymbionts across Brazilian biomes reveals a high diversity of Paraburkholderia nodulating endemic species, but also that Cupriavidus is common as a symbiont of widespread species.</title>
        <authorList>
            <person name="Rouws L."/>
            <person name="Barauna A."/>
            <person name="Beukes C."/>
            <person name="Rouws J.R.C."/>
            <person name="De Faria S.M."/>
            <person name="Gross E."/>
            <person name="Bueno Dos Reis Junior F."/>
            <person name="Simon M.F."/>
            <person name="Maluk M."/>
            <person name="Odee D.W."/>
            <person name="Kenicer G."/>
            <person name="Young J.P.W."/>
            <person name="Reis V.M."/>
            <person name="Zilli J."/>
            <person name="James E.K."/>
        </authorList>
    </citation>
    <scope>NUCLEOTIDE SEQUENCE</scope>
    <source>
        <strain evidence="1">EG181B</strain>
    </source>
</reference>
<dbReference type="Proteomes" id="UP001558850">
    <property type="component" value="Unassembled WGS sequence"/>
</dbReference>
<evidence type="ECO:0000313" key="1">
    <source>
        <dbReference type="EMBL" id="MEX3937505.1"/>
    </source>
</evidence>
<keyword evidence="2" id="KW-1185">Reference proteome</keyword>
<organism evidence="1 2">
    <name type="scientific">Paraburkholderia phymatum</name>
    <dbReference type="NCBI Taxonomy" id="148447"/>
    <lineage>
        <taxon>Bacteria</taxon>
        <taxon>Pseudomonadati</taxon>
        <taxon>Pseudomonadota</taxon>
        <taxon>Betaproteobacteria</taxon>
        <taxon>Burkholderiales</taxon>
        <taxon>Burkholderiaceae</taxon>
        <taxon>Paraburkholderia</taxon>
    </lineage>
</organism>
<dbReference type="EMBL" id="JBFRCH010000054">
    <property type="protein sequence ID" value="MEX3937505.1"/>
    <property type="molecule type" value="Genomic_DNA"/>
</dbReference>
<name>A0ACC6UDD8_9BURK</name>
<proteinExistence type="predicted"/>
<protein>
    <submittedName>
        <fullName evidence="1">Uncharacterized protein</fullName>
    </submittedName>
</protein>
<sequence length="140" mass="14934">MARFACTILWSKSMTYSCSDFFDDVMRCLVESKAINGTDIPDDNPGVGADIAVNAIVTMHRAGLSSLFVRELLDEVESLGAVAEEHGPDGLAFLFYLQAAILNGSSVEARGAEDTELLALVGRLPSASAWMTHIVVAEPA</sequence>
<evidence type="ECO:0000313" key="2">
    <source>
        <dbReference type="Proteomes" id="UP001558850"/>
    </source>
</evidence>
<comment type="caution">
    <text evidence="1">The sequence shown here is derived from an EMBL/GenBank/DDBJ whole genome shotgun (WGS) entry which is preliminary data.</text>
</comment>